<dbReference type="SUPFAM" id="SSF102588">
    <property type="entry name" value="LmbE-like"/>
    <property type="match status" value="1"/>
</dbReference>
<keyword evidence="2" id="KW-1185">Reference proteome</keyword>
<reference evidence="1 2" key="1">
    <citation type="submission" date="2022-01" db="EMBL/GenBank/DDBJ databases">
        <title>Whole genome-based taxonomy of the Shewanellaceae.</title>
        <authorList>
            <person name="Martin-Rodriguez A.J."/>
        </authorList>
    </citation>
    <scope>NUCLEOTIDE SEQUENCE [LARGE SCALE GENOMIC DNA]</scope>
    <source>
        <strain evidence="1 2">DSM 17177</strain>
    </source>
</reference>
<evidence type="ECO:0000313" key="2">
    <source>
        <dbReference type="Proteomes" id="UP001203423"/>
    </source>
</evidence>
<dbReference type="RefSeq" id="WP_248942624.1">
    <property type="nucleotide sequence ID" value="NZ_JAKIKS010000137.1"/>
</dbReference>
<evidence type="ECO:0000313" key="1">
    <source>
        <dbReference type="EMBL" id="MCL1127229.1"/>
    </source>
</evidence>
<dbReference type="Proteomes" id="UP001203423">
    <property type="component" value="Unassembled WGS sequence"/>
</dbReference>
<dbReference type="EMBL" id="JAKIKS010000137">
    <property type="protein sequence ID" value="MCL1127229.1"/>
    <property type="molecule type" value="Genomic_DNA"/>
</dbReference>
<sequence>MNKPILLISPHSDDISFSMGGVIANHSYWVRANVHMLTVYNKSNHAPYHSSSDISEITAIRTREDKQFCKQNHFHYFQLGFTEALVRGYQNTADIFELKKPEDDDSYLGVKATLSPLLAEYDLVFAPLGIGNHIEHRILQKIVAQLAPNKALFYEDLPYAADYTSKINTEIAHSQLNDLLPYKTSIGNDLQKKETLLNIYSSQIGPEELLSTRRYHNNNKASGTDDERQYQEIVWGRQAVLEKYKKNLST</sequence>
<gene>
    <name evidence="1" type="ORF">L2764_22795</name>
</gene>
<dbReference type="InterPro" id="IPR024078">
    <property type="entry name" value="LmbE-like_dom_sf"/>
</dbReference>
<dbReference type="Pfam" id="PF02585">
    <property type="entry name" value="PIG-L"/>
    <property type="match status" value="1"/>
</dbReference>
<name>A0ABT0LHR4_9GAMM</name>
<protein>
    <submittedName>
        <fullName evidence="1">PIG-L family deacetylase</fullName>
    </submittedName>
</protein>
<dbReference type="InterPro" id="IPR003737">
    <property type="entry name" value="GlcNAc_PI_deacetylase-related"/>
</dbReference>
<accession>A0ABT0LHR4</accession>
<proteinExistence type="predicted"/>
<dbReference type="Gene3D" id="3.40.50.10320">
    <property type="entry name" value="LmbE-like"/>
    <property type="match status" value="1"/>
</dbReference>
<comment type="caution">
    <text evidence="1">The sequence shown here is derived from an EMBL/GenBank/DDBJ whole genome shotgun (WGS) entry which is preliminary data.</text>
</comment>
<organism evidence="1 2">
    <name type="scientific">Shewanella surugensis</name>
    <dbReference type="NCBI Taxonomy" id="212020"/>
    <lineage>
        <taxon>Bacteria</taxon>
        <taxon>Pseudomonadati</taxon>
        <taxon>Pseudomonadota</taxon>
        <taxon>Gammaproteobacteria</taxon>
        <taxon>Alteromonadales</taxon>
        <taxon>Shewanellaceae</taxon>
        <taxon>Shewanella</taxon>
    </lineage>
</organism>